<dbReference type="RefSeq" id="WP_133699356.1">
    <property type="nucleotide sequence ID" value="NZ_SNXS01000001.1"/>
</dbReference>
<dbReference type="EMBL" id="SNXS01000001">
    <property type="protein sequence ID" value="TDP74749.1"/>
    <property type="molecule type" value="Genomic_DNA"/>
</dbReference>
<dbReference type="AlphaFoldDB" id="A0A4R6QUK6"/>
<evidence type="ECO:0008006" key="4">
    <source>
        <dbReference type="Google" id="ProtNLM"/>
    </source>
</evidence>
<accession>A0A4R6QUK6</accession>
<feature type="region of interest" description="Disordered" evidence="1">
    <location>
        <begin position="307"/>
        <end position="336"/>
    </location>
</feature>
<evidence type="ECO:0000313" key="2">
    <source>
        <dbReference type="EMBL" id="TDP74749.1"/>
    </source>
</evidence>
<sequence>MSGDVGGDHHSESSTSFFEGIAWTPQIEEAAQIVALWMTCDLCGAGFWGLPRVGKSEFSKYLEKVASEMFGGTVAVVLLNFDGEVFDKPEKFLVRALVNLDVRAITARLPAVLRVRLVDAIWEKCTPKTERVLVIADEMQNVAPAVYGQFAILESNIAKRFKPFMLVIGQPELQSTVANLRKSINVTGRLYQEVREFCGLSFQQLEEFLRVLDGEESSFTMRHFPGRAVGGWSIVQLVAPIKAAVLSLVDLDKLGLDLFLPMAIVRSTLIYLFLILKDEANVEIEVGAEHVLEAFQQNGFVNDIMAYTKPKRPDPPKPSKRPKSPPALEPPGDAAP</sequence>
<dbReference type="InParanoid" id="A0A4R6QUK6"/>
<keyword evidence="3" id="KW-1185">Reference proteome</keyword>
<comment type="caution">
    <text evidence="2">The sequence shown here is derived from an EMBL/GenBank/DDBJ whole genome shotgun (WGS) entry which is preliminary data.</text>
</comment>
<evidence type="ECO:0000313" key="3">
    <source>
        <dbReference type="Proteomes" id="UP000295361"/>
    </source>
</evidence>
<dbReference type="Proteomes" id="UP000295361">
    <property type="component" value="Unassembled WGS sequence"/>
</dbReference>
<protein>
    <recommendedName>
        <fullName evidence="4">AAA domain-containing protein</fullName>
    </recommendedName>
</protein>
<name>A0A4R6QUK6_9BURK</name>
<evidence type="ECO:0000256" key="1">
    <source>
        <dbReference type="SAM" id="MobiDB-lite"/>
    </source>
</evidence>
<organism evidence="2 3">
    <name type="scientific">Roseateles toxinivorans</name>
    <dbReference type="NCBI Taxonomy" id="270368"/>
    <lineage>
        <taxon>Bacteria</taxon>
        <taxon>Pseudomonadati</taxon>
        <taxon>Pseudomonadota</taxon>
        <taxon>Betaproteobacteria</taxon>
        <taxon>Burkholderiales</taxon>
        <taxon>Sphaerotilaceae</taxon>
        <taxon>Roseateles</taxon>
    </lineage>
</organism>
<proteinExistence type="predicted"/>
<reference evidence="2 3" key="1">
    <citation type="submission" date="2019-03" db="EMBL/GenBank/DDBJ databases">
        <title>Genomic Encyclopedia of Type Strains, Phase IV (KMG-IV): sequencing the most valuable type-strain genomes for metagenomic binning, comparative biology and taxonomic classification.</title>
        <authorList>
            <person name="Goeker M."/>
        </authorList>
    </citation>
    <scope>NUCLEOTIDE SEQUENCE [LARGE SCALE GENOMIC DNA]</scope>
    <source>
        <strain evidence="2 3">DSM 16998</strain>
    </source>
</reference>
<gene>
    <name evidence="2" type="ORF">DES47_101815</name>
</gene>